<dbReference type="PANTHER" id="PTHR34599">
    <property type="entry name" value="PEROXIDASE-RELATED"/>
    <property type="match status" value="1"/>
</dbReference>
<dbReference type="OrthoDB" id="103227at2"/>
<gene>
    <name evidence="2" type="ORF">SAMN06893097_111139</name>
</gene>
<evidence type="ECO:0000313" key="2">
    <source>
        <dbReference type="EMBL" id="SNX98623.1"/>
    </source>
</evidence>
<reference evidence="2 3" key="1">
    <citation type="submission" date="2017-09" db="EMBL/GenBank/DDBJ databases">
        <authorList>
            <person name="Ehlers B."/>
            <person name="Leendertz F.H."/>
        </authorList>
    </citation>
    <scope>NUCLEOTIDE SEQUENCE [LARGE SCALE GENOMIC DNA]</scope>
    <source>
        <strain evidence="2 3">DSM 46844</strain>
    </source>
</reference>
<keyword evidence="3" id="KW-1185">Reference proteome</keyword>
<dbReference type="InterPro" id="IPR036938">
    <property type="entry name" value="PAP2/HPO_sf"/>
</dbReference>
<feature type="signal peptide" evidence="1">
    <location>
        <begin position="1"/>
        <end position="28"/>
    </location>
</feature>
<dbReference type="RefSeq" id="WP_097208547.1">
    <property type="nucleotide sequence ID" value="NZ_JACHXB010000002.1"/>
</dbReference>
<evidence type="ECO:0008006" key="4">
    <source>
        <dbReference type="Google" id="ProtNLM"/>
    </source>
</evidence>
<dbReference type="CDD" id="cd03398">
    <property type="entry name" value="PAP2_haloperoxidase"/>
    <property type="match status" value="1"/>
</dbReference>
<sequence length="415" mass="44473">MTRARTARRQGAAAAALLVLTVTPTAAAAHPPAEPPGDPGVVLSWNAIAWRTIGVEGEKPPPVAQLYLGMVSTAVYDAVVTAEDGGGASDVAAATAAHDVLVHWFPASRAALDADYDAWLGGVPDDEVRRNGQQVGADAAAALVAARADDGRDAPITLHRPEEPPAGMWVPTGTGEMQAPWLGFTEPLFVDSPEEFATDGPDPLESDEYAADLAEVAAMGSATSASRSAEQTDLALFWSDNPVRQYQDAMRERAVRQQMDIADTVRMFAAVNTAGADALITCWRVKYDTPFWRPVTGIQQADRDGNPATTADPAWTSLRPAPPYPDNPSGHGCVSSAVAETLEELYGRGQVDMEIRSNVTNTTRTYDDEETWLDEVTDARIWLGFHFRDAMDDSREIGRGVADAVVEDGFRPTVR</sequence>
<organism evidence="2 3">
    <name type="scientific">Geodermatophilus sabuli</name>
    <dbReference type="NCBI Taxonomy" id="1564158"/>
    <lineage>
        <taxon>Bacteria</taxon>
        <taxon>Bacillati</taxon>
        <taxon>Actinomycetota</taxon>
        <taxon>Actinomycetes</taxon>
        <taxon>Geodermatophilales</taxon>
        <taxon>Geodermatophilaceae</taxon>
        <taxon>Geodermatophilus</taxon>
    </lineage>
</organism>
<proteinExistence type="predicted"/>
<dbReference type="AlphaFoldDB" id="A0A285EIC6"/>
<feature type="chain" id="PRO_5012267305" description="PAP2 superfamily protein" evidence="1">
    <location>
        <begin position="29"/>
        <end position="415"/>
    </location>
</feature>
<dbReference type="Proteomes" id="UP000219514">
    <property type="component" value="Unassembled WGS sequence"/>
</dbReference>
<dbReference type="Gene3D" id="1.10.606.20">
    <property type="match status" value="1"/>
</dbReference>
<dbReference type="EMBL" id="OBDO01000011">
    <property type="protein sequence ID" value="SNX98623.1"/>
    <property type="molecule type" value="Genomic_DNA"/>
</dbReference>
<evidence type="ECO:0000256" key="1">
    <source>
        <dbReference type="SAM" id="SignalP"/>
    </source>
</evidence>
<dbReference type="PANTHER" id="PTHR34599:SF1">
    <property type="entry name" value="PHOSPHATIDIC ACID PHOSPHATASE TYPE 2_HALOPEROXIDASE DOMAIN-CONTAINING PROTEIN"/>
    <property type="match status" value="1"/>
</dbReference>
<keyword evidence="1" id="KW-0732">Signal</keyword>
<dbReference type="InterPro" id="IPR052559">
    <property type="entry name" value="V-haloperoxidase"/>
</dbReference>
<accession>A0A285EIC6</accession>
<dbReference type="SUPFAM" id="SSF48317">
    <property type="entry name" value="Acid phosphatase/Vanadium-dependent haloperoxidase"/>
    <property type="match status" value="1"/>
</dbReference>
<name>A0A285EIC6_9ACTN</name>
<protein>
    <recommendedName>
        <fullName evidence="4">PAP2 superfamily protein</fullName>
    </recommendedName>
</protein>
<evidence type="ECO:0000313" key="3">
    <source>
        <dbReference type="Proteomes" id="UP000219514"/>
    </source>
</evidence>